<name>A3IHH3_9CHRO</name>
<organism evidence="1 2">
    <name type="scientific">Crocosphaera chwakensis CCY0110</name>
    <dbReference type="NCBI Taxonomy" id="391612"/>
    <lineage>
        <taxon>Bacteria</taxon>
        <taxon>Bacillati</taxon>
        <taxon>Cyanobacteriota</taxon>
        <taxon>Cyanophyceae</taxon>
        <taxon>Oscillatoriophycideae</taxon>
        <taxon>Chroococcales</taxon>
        <taxon>Aphanothecaceae</taxon>
        <taxon>Crocosphaera</taxon>
        <taxon>Crocosphaera chwakensis</taxon>
    </lineage>
</organism>
<keyword evidence="2" id="KW-1185">Reference proteome</keyword>
<gene>
    <name evidence="1" type="ORF">CY0110_15707</name>
</gene>
<dbReference type="Proteomes" id="UP000003781">
    <property type="component" value="Unassembled WGS sequence"/>
</dbReference>
<accession>A3IHH3</accession>
<protein>
    <submittedName>
        <fullName evidence="1">Uncharacterized protein</fullName>
    </submittedName>
</protein>
<dbReference type="EMBL" id="AAXW01000002">
    <property type="protein sequence ID" value="EAZ93255.1"/>
    <property type="molecule type" value="Genomic_DNA"/>
</dbReference>
<sequence>MYLQQYDFYHCYEKYGQYVLHQKRNTDINFLVKYG</sequence>
<comment type="caution">
    <text evidence="1">The sequence shown here is derived from an EMBL/GenBank/DDBJ whole genome shotgun (WGS) entry which is preliminary data.</text>
</comment>
<evidence type="ECO:0000313" key="1">
    <source>
        <dbReference type="EMBL" id="EAZ93255.1"/>
    </source>
</evidence>
<reference evidence="1 2" key="1">
    <citation type="submission" date="2007-03" db="EMBL/GenBank/DDBJ databases">
        <authorList>
            <person name="Stal L."/>
            <person name="Ferriera S."/>
            <person name="Johnson J."/>
            <person name="Kravitz S."/>
            <person name="Beeson K."/>
            <person name="Sutton G."/>
            <person name="Rogers Y.-H."/>
            <person name="Friedman R."/>
            <person name="Frazier M."/>
            <person name="Venter J.C."/>
        </authorList>
    </citation>
    <scope>NUCLEOTIDE SEQUENCE [LARGE SCALE GENOMIC DNA]</scope>
    <source>
        <strain evidence="1 2">CCY0110</strain>
    </source>
</reference>
<proteinExistence type="predicted"/>
<dbReference type="AlphaFoldDB" id="A3IHH3"/>
<evidence type="ECO:0000313" key="2">
    <source>
        <dbReference type="Proteomes" id="UP000003781"/>
    </source>
</evidence>